<keyword evidence="1" id="KW-0472">Membrane</keyword>
<dbReference type="AlphaFoldDB" id="A0A1U7NK68"/>
<gene>
    <name evidence="2" type="ORF">BO225_10390</name>
</gene>
<keyword evidence="1" id="KW-1133">Transmembrane helix</keyword>
<protein>
    <recommendedName>
        <fullName evidence="4">Branched-chain amino acid transporter</fullName>
    </recommendedName>
</protein>
<dbReference type="RefSeq" id="WP_076342177.1">
    <property type="nucleotide sequence ID" value="NZ_CAJTMI010000054.1"/>
</dbReference>
<proteinExistence type="predicted"/>
<dbReference type="GeneID" id="78276346"/>
<dbReference type="OrthoDB" id="9811308at2"/>
<evidence type="ECO:0000256" key="1">
    <source>
        <dbReference type="SAM" id="Phobius"/>
    </source>
</evidence>
<organism evidence="2 3">
    <name type="scientific">Dubosiella newyorkensis</name>
    <dbReference type="NCBI Taxonomy" id="1862672"/>
    <lineage>
        <taxon>Bacteria</taxon>
        <taxon>Bacillati</taxon>
        <taxon>Bacillota</taxon>
        <taxon>Erysipelotrichia</taxon>
        <taxon>Erysipelotrichales</taxon>
        <taxon>Erysipelotrichaceae</taxon>
        <taxon>Dubosiella</taxon>
    </lineage>
</organism>
<sequence>MKMAILIGLLSLATYLPRVLPALLIDSIHFSKRWRTFLRLLPYTVMAALIVPGTLSGDGESFAGSLAGTFVAILGGWFSLPPIFVVLLAVLSA</sequence>
<name>A0A1U7NK68_9FIRM</name>
<feature type="transmembrane region" description="Helical" evidence="1">
    <location>
        <begin position="37"/>
        <end position="55"/>
    </location>
</feature>
<evidence type="ECO:0000313" key="2">
    <source>
        <dbReference type="EMBL" id="OLU44480.1"/>
    </source>
</evidence>
<dbReference type="Pfam" id="PF05437">
    <property type="entry name" value="AzlD"/>
    <property type="match status" value="1"/>
</dbReference>
<accession>A0A1U7NK68</accession>
<evidence type="ECO:0008006" key="4">
    <source>
        <dbReference type="Google" id="ProtNLM"/>
    </source>
</evidence>
<evidence type="ECO:0000313" key="3">
    <source>
        <dbReference type="Proteomes" id="UP000186705"/>
    </source>
</evidence>
<reference evidence="2 3" key="1">
    <citation type="submission" date="2016-11" db="EMBL/GenBank/DDBJ databases">
        <title>Description of two novel members of the family Erysipelotrichaceae: Ileibacterium lipovorans gen. nov., sp. nov. and Dubosiella newyorkensis, gen. nov., sp. nov.</title>
        <authorList>
            <person name="Cox L.M."/>
            <person name="Sohn J."/>
            <person name="Tyrrell K.L."/>
            <person name="Citron D.M."/>
            <person name="Lawson P.A."/>
            <person name="Patel N.B."/>
            <person name="Iizumi T."/>
            <person name="Perez-Perez G.I."/>
            <person name="Goldstein E.J."/>
            <person name="Blaser M.J."/>
        </authorList>
    </citation>
    <scope>NUCLEOTIDE SEQUENCE [LARGE SCALE GENOMIC DNA]</scope>
    <source>
        <strain evidence="2 3">NYU-BL-A4</strain>
    </source>
</reference>
<dbReference type="Proteomes" id="UP000186705">
    <property type="component" value="Unassembled WGS sequence"/>
</dbReference>
<keyword evidence="3" id="KW-1185">Reference proteome</keyword>
<dbReference type="InterPro" id="IPR008407">
    <property type="entry name" value="Brnchd-chn_aa_trnsp_AzlD"/>
</dbReference>
<feature type="transmembrane region" description="Helical" evidence="1">
    <location>
        <begin position="67"/>
        <end position="91"/>
    </location>
</feature>
<dbReference type="EMBL" id="MPKA01000106">
    <property type="protein sequence ID" value="OLU44480.1"/>
    <property type="molecule type" value="Genomic_DNA"/>
</dbReference>
<keyword evidence="1" id="KW-0812">Transmembrane</keyword>
<comment type="caution">
    <text evidence="2">The sequence shown here is derived from an EMBL/GenBank/DDBJ whole genome shotgun (WGS) entry which is preliminary data.</text>
</comment>